<evidence type="ECO:0000256" key="6">
    <source>
        <dbReference type="RuleBase" id="RU364146"/>
    </source>
</evidence>
<evidence type="ECO:0000256" key="4">
    <source>
        <dbReference type="ARBA" id="ARBA00023163"/>
    </source>
</evidence>
<keyword evidence="5 6" id="KW-0539">Nucleus</keyword>
<keyword evidence="4 6" id="KW-0804">Transcription</keyword>
<dbReference type="AlphaFoldDB" id="A0A6A6V9V4"/>
<keyword evidence="8" id="KW-1185">Reference proteome</keyword>
<dbReference type="Pfam" id="PF09748">
    <property type="entry name" value="Med10"/>
    <property type="match status" value="1"/>
</dbReference>
<evidence type="ECO:0000313" key="8">
    <source>
        <dbReference type="Proteomes" id="UP000799440"/>
    </source>
</evidence>
<protein>
    <recommendedName>
        <fullName evidence="6">Mediator of RNA polymerase II transcription subunit 10</fullName>
    </recommendedName>
    <alternativeName>
        <fullName evidence="6">Mediator complex subunit 10</fullName>
    </alternativeName>
</protein>
<sequence length="143" mass="16098">MAPTAHSQGSIHDIEKRLKDIVQNLYNLYAQAVNHQGQVTQEALKREMATLVQNLVKLSQEAPSVNVYIPPDLIQYVEGSRNPDVFTREFVETVQRLNQSLRGRTDAYRLLRDTLAKDIVSGIPELKDDVENVLATTGDRVPT</sequence>
<organism evidence="7 8">
    <name type="scientific">Sporormia fimetaria CBS 119925</name>
    <dbReference type="NCBI Taxonomy" id="1340428"/>
    <lineage>
        <taxon>Eukaryota</taxon>
        <taxon>Fungi</taxon>
        <taxon>Dikarya</taxon>
        <taxon>Ascomycota</taxon>
        <taxon>Pezizomycotina</taxon>
        <taxon>Dothideomycetes</taxon>
        <taxon>Pleosporomycetidae</taxon>
        <taxon>Pleosporales</taxon>
        <taxon>Sporormiaceae</taxon>
        <taxon>Sporormia</taxon>
    </lineage>
</organism>
<comment type="function">
    <text evidence="6">Component of the Mediator complex, a coactivator involved in the regulated transcription of nearly all RNA polymerase II-dependent genes. Mediator functions as a bridge to convey information from gene-specific regulatory proteins to the basal RNA polymerase II transcription machinery. Mediator is recruited to promoters by direct interactions with regulatory proteins and serves as a scaffold for the assembly of a functional preinitiation complex with RNA polymerase II and the general transcription factors.</text>
</comment>
<evidence type="ECO:0000313" key="7">
    <source>
        <dbReference type="EMBL" id="KAF2746676.1"/>
    </source>
</evidence>
<comment type="subunit">
    <text evidence="6">Component of the Mediator complex.</text>
</comment>
<proteinExistence type="inferred from homology"/>
<dbReference type="InterPro" id="IPR019145">
    <property type="entry name" value="Mediator_Med10"/>
</dbReference>
<comment type="similarity">
    <text evidence="2 6">Belongs to the Mediator complex subunit 10 family.</text>
</comment>
<dbReference type="GO" id="GO:0006357">
    <property type="term" value="P:regulation of transcription by RNA polymerase II"/>
    <property type="evidence" value="ECO:0007669"/>
    <property type="project" value="InterPro"/>
</dbReference>
<gene>
    <name evidence="6" type="primary">MED10</name>
    <name evidence="7" type="ORF">M011DRAFT_477905</name>
</gene>
<dbReference type="Proteomes" id="UP000799440">
    <property type="component" value="Unassembled WGS sequence"/>
</dbReference>
<keyword evidence="6" id="KW-0010">Activator</keyword>
<dbReference type="GO" id="GO:0016592">
    <property type="term" value="C:mediator complex"/>
    <property type="evidence" value="ECO:0007669"/>
    <property type="project" value="InterPro"/>
</dbReference>
<evidence type="ECO:0000256" key="2">
    <source>
        <dbReference type="ARBA" id="ARBA00005389"/>
    </source>
</evidence>
<dbReference type="EMBL" id="MU006576">
    <property type="protein sequence ID" value="KAF2746676.1"/>
    <property type="molecule type" value="Genomic_DNA"/>
</dbReference>
<dbReference type="GO" id="GO:0003712">
    <property type="term" value="F:transcription coregulator activity"/>
    <property type="evidence" value="ECO:0007669"/>
    <property type="project" value="InterPro"/>
</dbReference>
<dbReference type="OrthoDB" id="337270at2759"/>
<keyword evidence="3 6" id="KW-0805">Transcription regulation</keyword>
<name>A0A6A6V9V4_9PLEO</name>
<evidence type="ECO:0000256" key="3">
    <source>
        <dbReference type="ARBA" id="ARBA00023015"/>
    </source>
</evidence>
<evidence type="ECO:0000256" key="1">
    <source>
        <dbReference type="ARBA" id="ARBA00004123"/>
    </source>
</evidence>
<accession>A0A6A6V9V4</accession>
<comment type="subcellular location">
    <subcellularLocation>
        <location evidence="1 6">Nucleus</location>
    </subcellularLocation>
</comment>
<evidence type="ECO:0000256" key="5">
    <source>
        <dbReference type="ARBA" id="ARBA00023242"/>
    </source>
</evidence>
<reference evidence="7" key="1">
    <citation type="journal article" date="2020" name="Stud. Mycol.">
        <title>101 Dothideomycetes genomes: a test case for predicting lifestyles and emergence of pathogens.</title>
        <authorList>
            <person name="Haridas S."/>
            <person name="Albert R."/>
            <person name="Binder M."/>
            <person name="Bloem J."/>
            <person name="Labutti K."/>
            <person name="Salamov A."/>
            <person name="Andreopoulos B."/>
            <person name="Baker S."/>
            <person name="Barry K."/>
            <person name="Bills G."/>
            <person name="Bluhm B."/>
            <person name="Cannon C."/>
            <person name="Castanera R."/>
            <person name="Culley D."/>
            <person name="Daum C."/>
            <person name="Ezra D."/>
            <person name="Gonzalez J."/>
            <person name="Henrissat B."/>
            <person name="Kuo A."/>
            <person name="Liang C."/>
            <person name="Lipzen A."/>
            <person name="Lutzoni F."/>
            <person name="Magnuson J."/>
            <person name="Mondo S."/>
            <person name="Nolan M."/>
            <person name="Ohm R."/>
            <person name="Pangilinan J."/>
            <person name="Park H.-J."/>
            <person name="Ramirez L."/>
            <person name="Alfaro M."/>
            <person name="Sun H."/>
            <person name="Tritt A."/>
            <person name="Yoshinaga Y."/>
            <person name="Zwiers L.-H."/>
            <person name="Turgeon B."/>
            <person name="Goodwin S."/>
            <person name="Spatafora J."/>
            <person name="Crous P."/>
            <person name="Grigoriev I."/>
        </authorList>
    </citation>
    <scope>NUCLEOTIDE SEQUENCE</scope>
    <source>
        <strain evidence="7">CBS 119925</strain>
    </source>
</reference>